<dbReference type="PANTHER" id="PTHR43761">
    <property type="entry name" value="D-ISOMER SPECIFIC 2-HYDROXYACID DEHYDROGENASE FAMILY PROTEIN (AFU_ORTHOLOGUE AFUA_1G13630)"/>
    <property type="match status" value="1"/>
</dbReference>
<sequence>MPSEPTLVPRQLPSDRHEVIAVLESIHVPWEEFDSSPKTHEVLLYKNTDAGEDDVAARVKDASIVICTICKLTAETLKQAPYLKCIISHAVGTDHIDLAYCREANIQVMTCTNCNTESVAEHAISLYFATRRSLVTIHNTLSDFGPGRPNEWKAKGSLNRLMRDGAGAPPRTCTQETAGVVGYGAVGKHIARLCRALGMKVIISQRKSDAGTTPVPVTNGDQAAEERLPFTDVLRQATVVFLALPLTPQTAGLLSSAELALMRPDAVVVNVSRGGIVDEADVVAALRSRRVFGYGTDVFAREPAGGAADSALLGEGARGLNLTLTGHLAWFSGTTMSNQVRKVKENLRAYLDGDEEWASVVVQRDFKR</sequence>
<dbReference type="CDD" id="cd05198">
    <property type="entry name" value="formate_dh_like"/>
    <property type="match status" value="1"/>
</dbReference>
<dbReference type="Pfam" id="PF00389">
    <property type="entry name" value="2-Hacid_dh"/>
    <property type="match status" value="1"/>
</dbReference>
<keyword evidence="8" id="KW-1185">Reference proteome</keyword>
<feature type="domain" description="D-isomer specific 2-hydroxyacid dehydrogenase catalytic" evidence="5">
    <location>
        <begin position="39"/>
        <end position="355"/>
    </location>
</feature>
<reference evidence="7 8" key="1">
    <citation type="journal article" date="2024" name="IMA Fungus">
        <title>IMA Genome - F19 : A genome assembly and annotation guide to empower mycologists, including annotated draft genome sequences of Ceratocystis pirilliformis, Diaporthe australafricana, Fusarium ophioides, Paecilomyces lecythidis, and Sporothrix stenoceras.</title>
        <authorList>
            <person name="Aylward J."/>
            <person name="Wilson A.M."/>
            <person name="Visagie C.M."/>
            <person name="Spraker J."/>
            <person name="Barnes I."/>
            <person name="Buitendag C."/>
            <person name="Ceriani C."/>
            <person name="Del Mar Angel L."/>
            <person name="du Plessis D."/>
            <person name="Fuchs T."/>
            <person name="Gasser K."/>
            <person name="Kramer D."/>
            <person name="Li W."/>
            <person name="Munsamy K."/>
            <person name="Piso A."/>
            <person name="Price J.L."/>
            <person name="Sonnekus B."/>
            <person name="Thomas C."/>
            <person name="van der Nest A."/>
            <person name="van Dijk A."/>
            <person name="van Heerden A."/>
            <person name="van Vuuren N."/>
            <person name="Yilmaz N."/>
            <person name="Duong T.A."/>
            <person name="van der Merwe N.A."/>
            <person name="Wingfield M.J."/>
            <person name="Wingfield B.D."/>
        </authorList>
    </citation>
    <scope>NUCLEOTIDE SEQUENCE [LARGE SCALE GENOMIC DNA]</scope>
    <source>
        <strain evidence="7 8">CMW 18300</strain>
    </source>
</reference>
<dbReference type="InterPro" id="IPR050418">
    <property type="entry name" value="D-iso_2-hydroxyacid_DH_PdxB"/>
</dbReference>
<dbReference type="InterPro" id="IPR029753">
    <property type="entry name" value="D-isomer_DH_CS"/>
</dbReference>
<evidence type="ECO:0000256" key="4">
    <source>
        <dbReference type="RuleBase" id="RU003719"/>
    </source>
</evidence>
<dbReference type="InterPro" id="IPR036291">
    <property type="entry name" value="NAD(P)-bd_dom_sf"/>
</dbReference>
<evidence type="ECO:0000256" key="3">
    <source>
        <dbReference type="ARBA" id="ARBA00023027"/>
    </source>
</evidence>
<comment type="similarity">
    <text evidence="1 4">Belongs to the D-isomer specific 2-hydroxyacid dehydrogenase family.</text>
</comment>
<dbReference type="Gene3D" id="3.40.50.720">
    <property type="entry name" value="NAD(P)-binding Rossmann-like Domain"/>
    <property type="match status" value="2"/>
</dbReference>
<dbReference type="InterPro" id="IPR006139">
    <property type="entry name" value="D-isomer_2_OHA_DH_cat_dom"/>
</dbReference>
<dbReference type="Proteomes" id="UP001583177">
    <property type="component" value="Unassembled WGS sequence"/>
</dbReference>
<dbReference type="SUPFAM" id="SSF52283">
    <property type="entry name" value="Formate/glycerate dehydrogenase catalytic domain-like"/>
    <property type="match status" value="1"/>
</dbReference>
<evidence type="ECO:0000313" key="7">
    <source>
        <dbReference type="EMBL" id="KAL1873885.1"/>
    </source>
</evidence>
<accession>A0ABR3XDY8</accession>
<proteinExistence type="inferred from homology"/>
<gene>
    <name evidence="7" type="ORF">Daus18300_003757</name>
</gene>
<name>A0ABR3XDY8_9PEZI</name>
<keyword evidence="3" id="KW-0520">NAD</keyword>
<dbReference type="PANTHER" id="PTHR43761:SF1">
    <property type="entry name" value="D-ISOMER SPECIFIC 2-HYDROXYACID DEHYDROGENASE CATALYTIC DOMAIN-CONTAINING PROTEIN-RELATED"/>
    <property type="match status" value="1"/>
</dbReference>
<organism evidence="7 8">
    <name type="scientific">Diaporthe australafricana</name>
    <dbReference type="NCBI Taxonomy" id="127596"/>
    <lineage>
        <taxon>Eukaryota</taxon>
        <taxon>Fungi</taxon>
        <taxon>Dikarya</taxon>
        <taxon>Ascomycota</taxon>
        <taxon>Pezizomycotina</taxon>
        <taxon>Sordariomycetes</taxon>
        <taxon>Sordariomycetidae</taxon>
        <taxon>Diaporthales</taxon>
        <taxon>Diaporthaceae</taxon>
        <taxon>Diaporthe</taxon>
    </lineage>
</organism>
<dbReference type="PROSITE" id="PS00671">
    <property type="entry name" value="D_2_HYDROXYACID_DH_3"/>
    <property type="match status" value="1"/>
</dbReference>
<dbReference type="Pfam" id="PF02826">
    <property type="entry name" value="2-Hacid_dh_C"/>
    <property type="match status" value="1"/>
</dbReference>
<comment type="caution">
    <text evidence="7">The sequence shown here is derived from an EMBL/GenBank/DDBJ whole genome shotgun (WGS) entry which is preliminary data.</text>
</comment>
<evidence type="ECO:0000313" key="8">
    <source>
        <dbReference type="Proteomes" id="UP001583177"/>
    </source>
</evidence>
<evidence type="ECO:0000259" key="5">
    <source>
        <dbReference type="Pfam" id="PF00389"/>
    </source>
</evidence>
<evidence type="ECO:0000259" key="6">
    <source>
        <dbReference type="Pfam" id="PF02826"/>
    </source>
</evidence>
<dbReference type="EMBL" id="JAWRVE010000024">
    <property type="protein sequence ID" value="KAL1873885.1"/>
    <property type="molecule type" value="Genomic_DNA"/>
</dbReference>
<dbReference type="SUPFAM" id="SSF51735">
    <property type="entry name" value="NAD(P)-binding Rossmann-fold domains"/>
    <property type="match status" value="1"/>
</dbReference>
<evidence type="ECO:0000256" key="1">
    <source>
        <dbReference type="ARBA" id="ARBA00005854"/>
    </source>
</evidence>
<evidence type="ECO:0008006" key="9">
    <source>
        <dbReference type="Google" id="ProtNLM"/>
    </source>
</evidence>
<feature type="domain" description="D-isomer specific 2-hydroxyacid dehydrogenase NAD-binding" evidence="6">
    <location>
        <begin position="169"/>
        <end position="328"/>
    </location>
</feature>
<keyword evidence="2 4" id="KW-0560">Oxidoreductase</keyword>
<evidence type="ECO:0000256" key="2">
    <source>
        <dbReference type="ARBA" id="ARBA00023002"/>
    </source>
</evidence>
<protein>
    <recommendedName>
        <fullName evidence="9">Glycerate dehydrogenase</fullName>
    </recommendedName>
</protein>
<dbReference type="InterPro" id="IPR006140">
    <property type="entry name" value="D-isomer_DH_NAD-bd"/>
</dbReference>